<evidence type="ECO:0000256" key="10">
    <source>
        <dbReference type="SAM" id="Phobius"/>
    </source>
</evidence>
<evidence type="ECO:0000256" key="2">
    <source>
        <dbReference type="ARBA" id="ARBA00022500"/>
    </source>
</evidence>
<evidence type="ECO:0000256" key="3">
    <source>
        <dbReference type="ARBA" id="ARBA00022692"/>
    </source>
</evidence>
<keyword evidence="5 10" id="KW-0472">Membrane</keyword>
<feature type="transmembrane region" description="Helical" evidence="10">
    <location>
        <begin position="188"/>
        <end position="210"/>
    </location>
</feature>
<dbReference type="GO" id="GO:0004888">
    <property type="term" value="F:transmembrane signaling receptor activity"/>
    <property type="evidence" value="ECO:0007669"/>
    <property type="project" value="InterPro"/>
</dbReference>
<organism evidence="13 14">
    <name type="scientific">Ectopseudomonas composti</name>
    <dbReference type="NCBI Taxonomy" id="658457"/>
    <lineage>
        <taxon>Bacteria</taxon>
        <taxon>Pseudomonadati</taxon>
        <taxon>Pseudomonadota</taxon>
        <taxon>Gammaproteobacteria</taxon>
        <taxon>Pseudomonadales</taxon>
        <taxon>Pseudomonadaceae</taxon>
        <taxon>Ectopseudomonas</taxon>
    </lineage>
</organism>
<name>A0A1I5N8C1_9GAMM</name>
<dbReference type="CDD" id="cd06225">
    <property type="entry name" value="HAMP"/>
    <property type="match status" value="1"/>
</dbReference>
<dbReference type="InterPro" id="IPR004090">
    <property type="entry name" value="Chemotax_Me-accpt_rcpt"/>
</dbReference>
<dbReference type="Gene3D" id="1.10.287.950">
    <property type="entry name" value="Methyl-accepting chemotaxis protein"/>
    <property type="match status" value="1"/>
</dbReference>
<dbReference type="STRING" id="658457.SAMN05216601_106171"/>
<protein>
    <submittedName>
        <fullName evidence="13">Methyl-accepting chemotaxis protein</fullName>
    </submittedName>
</protein>
<evidence type="ECO:0000259" key="11">
    <source>
        <dbReference type="PROSITE" id="PS50111"/>
    </source>
</evidence>
<dbReference type="SUPFAM" id="SSF58104">
    <property type="entry name" value="Methyl-accepting chemotaxis protein (MCP) signaling domain"/>
    <property type="match status" value="1"/>
</dbReference>
<feature type="region of interest" description="Disordered" evidence="9">
    <location>
        <begin position="522"/>
        <end position="541"/>
    </location>
</feature>
<dbReference type="AlphaFoldDB" id="A0A1I5N8C1"/>
<evidence type="ECO:0000256" key="1">
    <source>
        <dbReference type="ARBA" id="ARBA00004141"/>
    </source>
</evidence>
<reference evidence="13 14" key="1">
    <citation type="submission" date="2016-10" db="EMBL/GenBank/DDBJ databases">
        <authorList>
            <person name="de Groot N.N."/>
        </authorList>
    </citation>
    <scope>NUCLEOTIDE SEQUENCE [LARGE SCALE GENOMIC DNA]</scope>
    <source>
        <strain evidence="13 14">CCUG 59231</strain>
    </source>
</reference>
<dbReference type="RefSeq" id="WP_074939214.1">
    <property type="nucleotide sequence ID" value="NZ_FOWP01000006.1"/>
</dbReference>
<keyword evidence="2" id="KW-0145">Chemotaxis</keyword>
<dbReference type="SMART" id="SM00304">
    <property type="entry name" value="HAMP"/>
    <property type="match status" value="1"/>
</dbReference>
<dbReference type="PRINTS" id="PR00260">
    <property type="entry name" value="CHEMTRNSDUCR"/>
</dbReference>
<proteinExistence type="inferred from homology"/>
<evidence type="ECO:0000256" key="4">
    <source>
        <dbReference type="ARBA" id="ARBA00022989"/>
    </source>
</evidence>
<feature type="domain" description="Methyl-accepting transducer" evidence="11">
    <location>
        <begin position="269"/>
        <end position="505"/>
    </location>
</feature>
<evidence type="ECO:0000256" key="7">
    <source>
        <dbReference type="ARBA" id="ARBA00029447"/>
    </source>
</evidence>
<dbReference type="InterPro" id="IPR003660">
    <property type="entry name" value="HAMP_dom"/>
</dbReference>
<dbReference type="PROSITE" id="PS50111">
    <property type="entry name" value="CHEMOTAXIS_TRANSDUC_2"/>
    <property type="match status" value="1"/>
</dbReference>
<comment type="similarity">
    <text evidence="7">Belongs to the methyl-accepting chemotaxis (MCP) protein family.</text>
</comment>
<dbReference type="InterPro" id="IPR004089">
    <property type="entry name" value="MCPsignal_dom"/>
</dbReference>
<keyword evidence="3 10" id="KW-0812">Transmembrane</keyword>
<dbReference type="Proteomes" id="UP000182400">
    <property type="component" value="Unassembled WGS sequence"/>
</dbReference>
<dbReference type="GO" id="GO:0016020">
    <property type="term" value="C:membrane"/>
    <property type="evidence" value="ECO:0007669"/>
    <property type="project" value="UniProtKB-SubCell"/>
</dbReference>
<accession>A0A1I5N8C1</accession>
<dbReference type="OrthoDB" id="1884279at2"/>
<evidence type="ECO:0000256" key="8">
    <source>
        <dbReference type="PROSITE-ProRule" id="PRU00284"/>
    </source>
</evidence>
<dbReference type="CDD" id="cd11386">
    <property type="entry name" value="MCP_signal"/>
    <property type="match status" value="1"/>
</dbReference>
<keyword evidence="4 10" id="KW-1133">Transmembrane helix</keyword>
<dbReference type="Pfam" id="PF00672">
    <property type="entry name" value="HAMP"/>
    <property type="match status" value="1"/>
</dbReference>
<dbReference type="SMART" id="SM00283">
    <property type="entry name" value="MA"/>
    <property type="match status" value="1"/>
</dbReference>
<evidence type="ECO:0000256" key="5">
    <source>
        <dbReference type="ARBA" id="ARBA00023136"/>
    </source>
</evidence>
<keyword evidence="6 8" id="KW-0807">Transducer</keyword>
<dbReference type="FunFam" id="1.10.287.950:FF:000001">
    <property type="entry name" value="Methyl-accepting chemotaxis sensory transducer"/>
    <property type="match status" value="1"/>
</dbReference>
<dbReference type="PANTHER" id="PTHR32089">
    <property type="entry name" value="METHYL-ACCEPTING CHEMOTAXIS PROTEIN MCPB"/>
    <property type="match status" value="1"/>
</dbReference>
<dbReference type="Pfam" id="PF00015">
    <property type="entry name" value="MCPsignal"/>
    <property type="match status" value="1"/>
</dbReference>
<evidence type="ECO:0000313" key="13">
    <source>
        <dbReference type="EMBL" id="SFP18089.1"/>
    </source>
</evidence>
<dbReference type="PROSITE" id="PS50885">
    <property type="entry name" value="HAMP"/>
    <property type="match status" value="1"/>
</dbReference>
<evidence type="ECO:0000259" key="12">
    <source>
        <dbReference type="PROSITE" id="PS50885"/>
    </source>
</evidence>
<dbReference type="EMBL" id="FOWP01000006">
    <property type="protein sequence ID" value="SFP18089.1"/>
    <property type="molecule type" value="Genomic_DNA"/>
</dbReference>
<dbReference type="PANTHER" id="PTHR32089:SF120">
    <property type="entry name" value="METHYL-ACCEPTING CHEMOTAXIS PROTEIN TLPQ"/>
    <property type="match status" value="1"/>
</dbReference>
<gene>
    <name evidence="13" type="ORF">SAMN05216601_106171</name>
</gene>
<dbReference type="GO" id="GO:0006935">
    <property type="term" value="P:chemotaxis"/>
    <property type="evidence" value="ECO:0007669"/>
    <property type="project" value="UniProtKB-KW"/>
</dbReference>
<sequence>MFLQKSLRAQILALLGGSLALILVTALACFSFLSSGIQSYRSLLDGPLESTRLIDAANVEFKIQVQEWKNVLLRGQDRANLQRYWSQFEAQERKVQDILGQLTLVAAADPALKTQVERLRSEHQALGGNYRKGRDAFVAAGANAQAGDAAVKGIDRAASEQMTALVEQLRQNSLSQAEQINASAARTIVSGTVVMLAAALVIAIFSLWLVNRNLIIPIRHLIGHVDQLSQGRFGQRVESTRQDELGLLARAANTLRDFLASTSERLHQSTQNLDSASNELNAIASRMTEGVSEQFERTDQVATAMHEMSATAQEVARHAADAAHAANDADDSARQGSTVMQSTIATITDIRGEIANTAEVIRRLESDSGRIGKVLEVIRGIAEQTNLLALNAAIEAARAGEQGRGFAVVADEVRHLAQRTAESTAEINQIIDTVQSGALNAVRAIESGQQRSEQGVTQVTAAGAMLQRITEAVEAIRDMNQQIATAAEEQTSVAEDISRNLTELTAIASANQDNVERTQMASRNLHDMSGQLGEVTRRLGS</sequence>
<comment type="subcellular location">
    <subcellularLocation>
        <location evidence="1">Membrane</location>
        <topology evidence="1">Multi-pass membrane protein</topology>
    </subcellularLocation>
</comment>
<evidence type="ECO:0000256" key="9">
    <source>
        <dbReference type="SAM" id="MobiDB-lite"/>
    </source>
</evidence>
<evidence type="ECO:0000313" key="14">
    <source>
        <dbReference type="Proteomes" id="UP000182400"/>
    </source>
</evidence>
<evidence type="ECO:0000256" key="6">
    <source>
        <dbReference type="ARBA" id="ARBA00023224"/>
    </source>
</evidence>
<dbReference type="GO" id="GO:0007165">
    <property type="term" value="P:signal transduction"/>
    <property type="evidence" value="ECO:0007669"/>
    <property type="project" value="UniProtKB-KW"/>
</dbReference>
<feature type="domain" description="HAMP" evidence="12">
    <location>
        <begin position="212"/>
        <end position="264"/>
    </location>
</feature>
<dbReference type="PROSITE" id="PS51257">
    <property type="entry name" value="PROKAR_LIPOPROTEIN"/>
    <property type="match status" value="1"/>
</dbReference>